<feature type="compositionally biased region" description="Basic and acidic residues" evidence="1">
    <location>
        <begin position="217"/>
        <end position="227"/>
    </location>
</feature>
<reference evidence="2 3" key="1">
    <citation type="journal article" date="2024" name="Nat. Commun.">
        <title>Phylogenomics reveals the evolutionary origins of lichenization in chlorophyte algae.</title>
        <authorList>
            <person name="Puginier C."/>
            <person name="Libourel C."/>
            <person name="Otte J."/>
            <person name="Skaloud P."/>
            <person name="Haon M."/>
            <person name="Grisel S."/>
            <person name="Petersen M."/>
            <person name="Berrin J.G."/>
            <person name="Delaux P.M."/>
            <person name="Dal Grande F."/>
            <person name="Keller J."/>
        </authorList>
    </citation>
    <scope>NUCLEOTIDE SEQUENCE [LARGE SCALE GENOMIC DNA]</scope>
    <source>
        <strain evidence="2 3">SAG 2523</strain>
    </source>
</reference>
<protein>
    <submittedName>
        <fullName evidence="2">Uncharacterized protein</fullName>
    </submittedName>
</protein>
<name>A0AAW1T1A4_9CHLO</name>
<gene>
    <name evidence="2" type="ORF">WJX84_007748</name>
</gene>
<proteinExistence type="predicted"/>
<dbReference type="AlphaFoldDB" id="A0AAW1T1A4"/>
<accession>A0AAW1T1A4</accession>
<feature type="region of interest" description="Disordered" evidence="1">
    <location>
        <begin position="162"/>
        <end position="267"/>
    </location>
</feature>
<feature type="compositionally biased region" description="Basic and acidic residues" evidence="1">
    <location>
        <begin position="258"/>
        <end position="267"/>
    </location>
</feature>
<feature type="compositionally biased region" description="Polar residues" evidence="1">
    <location>
        <begin position="247"/>
        <end position="256"/>
    </location>
</feature>
<organism evidence="2 3">
    <name type="scientific">Apatococcus fuscideae</name>
    <dbReference type="NCBI Taxonomy" id="2026836"/>
    <lineage>
        <taxon>Eukaryota</taxon>
        <taxon>Viridiplantae</taxon>
        <taxon>Chlorophyta</taxon>
        <taxon>core chlorophytes</taxon>
        <taxon>Trebouxiophyceae</taxon>
        <taxon>Chlorellales</taxon>
        <taxon>Chlorellaceae</taxon>
        <taxon>Apatococcus</taxon>
    </lineage>
</organism>
<dbReference type="Proteomes" id="UP001485043">
    <property type="component" value="Unassembled WGS sequence"/>
</dbReference>
<feature type="compositionally biased region" description="Polar residues" evidence="1">
    <location>
        <begin position="91"/>
        <end position="104"/>
    </location>
</feature>
<feature type="compositionally biased region" description="Low complexity" evidence="1">
    <location>
        <begin position="121"/>
        <end position="142"/>
    </location>
</feature>
<dbReference type="EMBL" id="JALJOV010000496">
    <property type="protein sequence ID" value="KAK9863260.1"/>
    <property type="molecule type" value="Genomic_DNA"/>
</dbReference>
<feature type="compositionally biased region" description="Pro residues" evidence="1">
    <location>
        <begin position="16"/>
        <end position="29"/>
    </location>
</feature>
<feature type="region of interest" description="Disordered" evidence="1">
    <location>
        <begin position="1"/>
        <end position="143"/>
    </location>
</feature>
<keyword evidence="3" id="KW-1185">Reference proteome</keyword>
<evidence type="ECO:0000256" key="1">
    <source>
        <dbReference type="SAM" id="MobiDB-lite"/>
    </source>
</evidence>
<sequence>MDGPWTAPAPEKRPRPPQPTTPAGTPPATPATAQPADGHKAAAIGSGGGQERAGGRHLGNWQHSSKPDGIPASAMVQDESLQQPDGMHYGRQQSSSQPYKSSGKQRPPHHAEPSAQTPMKPAALCASASGSAPPGPASELSPQELGAKIAAAMLARIFGAAERPESSVRRPSLAHGNKMHGPTPRDTHNSPQLVTNPPAKPAESDTKGAGMCSQSDTRPHAAWETRGHTAGQTQQQQQSKHVEAPPASQSKQSNGRGNDLENGLHRGDGQIAAAGAGWTMALHPDAVQPYKPDAITRRQIAAIQVAEQVAEMLLQEALSSSSAELYLICDSICEQLCQGEITAA</sequence>
<comment type="caution">
    <text evidence="2">The sequence shown here is derived from an EMBL/GenBank/DDBJ whole genome shotgun (WGS) entry which is preliminary data.</text>
</comment>
<evidence type="ECO:0000313" key="3">
    <source>
        <dbReference type="Proteomes" id="UP001485043"/>
    </source>
</evidence>
<evidence type="ECO:0000313" key="2">
    <source>
        <dbReference type="EMBL" id="KAK9863260.1"/>
    </source>
</evidence>